<sequence length="348" mass="38496">MVTQKKLKELFQLYGNVTSAVVQTDEEGNSKCFGFVNYEKHEEAQYAIDSLHNACVGGRRLYVQRAQTKSERLHRAFSLYIGNLEGDIDDEKLRAEFEPFGTIVSCKVMTNGKGISKGFGFVTFSQPGEAIKAVVEMNNKKIGAKQLYVSFVRSREARGQFQPIAQGNRFRGGVARHSPGHPFGRDQTQTTSMPPCPSLQAHNKLGYNAPHGPAFDTATVPLNEHLAVQAALPPKNVPHHGRPQIPLPSAYDDRLPTDQAMKYHDSIGSPATLAAISSMEQRKIISELYWRISESLSEFAAKIISVPDKDYTELLNIRESEKGMVSKLNEVSAPLCDISVKETNSEGI</sequence>
<dbReference type="Gene3D" id="3.30.70.330">
    <property type="match status" value="2"/>
</dbReference>
<reference evidence="6" key="1">
    <citation type="submission" date="2024-06" db="EMBL/GenBank/DDBJ databases">
        <title>Multi-omics analyses provide insights into the biosynthesis of the anticancer antibiotic pleurotin in Hohenbuehelia grisea.</title>
        <authorList>
            <person name="Weaver J.A."/>
            <person name="Alberti F."/>
        </authorList>
    </citation>
    <scope>NUCLEOTIDE SEQUENCE [LARGE SCALE GENOMIC DNA]</scope>
    <source>
        <strain evidence="6">T-177</strain>
    </source>
</reference>
<name>A0ABR3JQD9_9AGAR</name>
<keyword evidence="2 3" id="KW-0694">RNA-binding</keyword>
<dbReference type="InterPro" id="IPR035979">
    <property type="entry name" value="RBD_domain_sf"/>
</dbReference>
<keyword evidence="6" id="KW-1185">Reference proteome</keyword>
<dbReference type="PANTHER" id="PTHR24012">
    <property type="entry name" value="RNA BINDING PROTEIN"/>
    <property type="match status" value="1"/>
</dbReference>
<feature type="domain" description="RRM" evidence="4">
    <location>
        <begin position="77"/>
        <end position="154"/>
    </location>
</feature>
<dbReference type="SMART" id="SM00360">
    <property type="entry name" value="RRM"/>
    <property type="match status" value="2"/>
</dbReference>
<dbReference type="InterPro" id="IPR012677">
    <property type="entry name" value="Nucleotide-bd_a/b_plait_sf"/>
</dbReference>
<organism evidence="5 6">
    <name type="scientific">Hohenbuehelia grisea</name>
    <dbReference type="NCBI Taxonomy" id="104357"/>
    <lineage>
        <taxon>Eukaryota</taxon>
        <taxon>Fungi</taxon>
        <taxon>Dikarya</taxon>
        <taxon>Basidiomycota</taxon>
        <taxon>Agaricomycotina</taxon>
        <taxon>Agaricomycetes</taxon>
        <taxon>Agaricomycetidae</taxon>
        <taxon>Agaricales</taxon>
        <taxon>Pleurotineae</taxon>
        <taxon>Pleurotaceae</taxon>
        <taxon>Hohenbuehelia</taxon>
    </lineage>
</organism>
<evidence type="ECO:0000256" key="2">
    <source>
        <dbReference type="ARBA" id="ARBA00022884"/>
    </source>
</evidence>
<comment type="caution">
    <text evidence="5">The sequence shown here is derived from an EMBL/GenBank/DDBJ whole genome shotgun (WGS) entry which is preliminary data.</text>
</comment>
<dbReference type="Pfam" id="PF00076">
    <property type="entry name" value="RRM_1"/>
    <property type="match status" value="2"/>
</dbReference>
<proteinExistence type="predicted"/>
<protein>
    <recommendedName>
        <fullName evidence="4">RRM domain-containing protein</fullName>
    </recommendedName>
</protein>
<accession>A0ABR3JQD9</accession>
<evidence type="ECO:0000259" key="4">
    <source>
        <dbReference type="PROSITE" id="PS50102"/>
    </source>
</evidence>
<feature type="domain" description="RRM" evidence="4">
    <location>
        <begin position="1"/>
        <end position="68"/>
    </location>
</feature>
<evidence type="ECO:0000313" key="6">
    <source>
        <dbReference type="Proteomes" id="UP001556367"/>
    </source>
</evidence>
<dbReference type="SUPFAM" id="SSF54928">
    <property type="entry name" value="RNA-binding domain, RBD"/>
    <property type="match status" value="1"/>
</dbReference>
<gene>
    <name evidence="5" type="ORF">HGRIS_001172</name>
</gene>
<evidence type="ECO:0000256" key="3">
    <source>
        <dbReference type="PROSITE-ProRule" id="PRU00176"/>
    </source>
</evidence>
<dbReference type="EMBL" id="JASNQZ010000005">
    <property type="protein sequence ID" value="KAL0957370.1"/>
    <property type="molecule type" value="Genomic_DNA"/>
</dbReference>
<dbReference type="InterPro" id="IPR000504">
    <property type="entry name" value="RRM_dom"/>
</dbReference>
<dbReference type="PROSITE" id="PS50102">
    <property type="entry name" value="RRM"/>
    <property type="match status" value="2"/>
</dbReference>
<evidence type="ECO:0000313" key="5">
    <source>
        <dbReference type="EMBL" id="KAL0957370.1"/>
    </source>
</evidence>
<dbReference type="Proteomes" id="UP001556367">
    <property type="component" value="Unassembled WGS sequence"/>
</dbReference>
<evidence type="ECO:0000256" key="1">
    <source>
        <dbReference type="ARBA" id="ARBA00022737"/>
    </source>
</evidence>
<keyword evidence="1" id="KW-0677">Repeat</keyword>